<dbReference type="SUPFAM" id="SSF56954">
    <property type="entry name" value="Outer membrane efflux proteins (OEP)"/>
    <property type="match status" value="1"/>
</dbReference>
<name>A0AB39VFT3_9FUSO</name>
<dbReference type="PROSITE" id="PS51257">
    <property type="entry name" value="PROKAR_LIPOPROTEIN"/>
    <property type="match status" value="1"/>
</dbReference>
<dbReference type="AlphaFoldDB" id="A0AB39VFT3"/>
<dbReference type="PANTHER" id="PTHR30469:SF33">
    <property type="entry name" value="SLR1207 PROTEIN"/>
    <property type="match status" value="1"/>
</dbReference>
<evidence type="ECO:0000256" key="1">
    <source>
        <dbReference type="ARBA" id="ARBA00009477"/>
    </source>
</evidence>
<dbReference type="KEGG" id="lrug:AB8B22_09090"/>
<sequence>MKINKKIVAVVAILAMFSISCGKKKLKMSSSSRPVKVQMIGQNEISIGYSASGTIKGIEEIPYTATSSGEVVAINAQNGDYVNAGQVIVSIENQAAKSGVRSAASNVRTAESNISSARADISASEGNISSAQAAVEEARINFRKYQMLYDKRLITETDYLQAKTQLSAAQAKLDSARSSYHTAVNSLSARRNSLDSAQADLDTARDTNSKSSIKTKVSGVIANMNLERSQEVSNGQQLFTLVNESEMKLEIGVSADIVQKIQIGTPATVRIDDLKGKEINGVVYEVAATADSESRQFIVKIKLPNENRELRSGMYAKANISTGAENGLVIPKKAIVVRGVQQVIYVVRNGKAVAIPINITNQNETFAAVTGQGLDSGDELIVDGQNVVQANEKVKIVR</sequence>
<dbReference type="GO" id="GO:1990281">
    <property type="term" value="C:efflux pump complex"/>
    <property type="evidence" value="ECO:0007669"/>
    <property type="project" value="TreeGrafter"/>
</dbReference>
<dbReference type="GO" id="GO:0015562">
    <property type="term" value="F:efflux transmembrane transporter activity"/>
    <property type="evidence" value="ECO:0007669"/>
    <property type="project" value="InterPro"/>
</dbReference>
<dbReference type="PANTHER" id="PTHR30469">
    <property type="entry name" value="MULTIDRUG RESISTANCE PROTEIN MDTA"/>
    <property type="match status" value="1"/>
</dbReference>
<dbReference type="NCBIfam" id="TIGR01730">
    <property type="entry name" value="RND_mfp"/>
    <property type="match status" value="1"/>
</dbReference>
<dbReference type="SUPFAM" id="SSF111369">
    <property type="entry name" value="HlyD-like secretion proteins"/>
    <property type="match status" value="1"/>
</dbReference>
<accession>A0AB39VFT3</accession>
<dbReference type="Gene3D" id="2.40.50.100">
    <property type="match status" value="1"/>
</dbReference>
<evidence type="ECO:0000259" key="2">
    <source>
        <dbReference type="Pfam" id="PF25954"/>
    </source>
</evidence>
<dbReference type="Gene3D" id="2.40.420.20">
    <property type="match status" value="1"/>
</dbReference>
<dbReference type="RefSeq" id="WP_369710871.1">
    <property type="nucleotide sequence ID" value="NZ_CP165644.1"/>
</dbReference>
<dbReference type="Gene3D" id="1.20.1600.10">
    <property type="entry name" value="Outer membrane efflux proteins (OEP)"/>
    <property type="match status" value="1"/>
</dbReference>
<proteinExistence type="inferred from homology"/>
<dbReference type="InterPro" id="IPR006143">
    <property type="entry name" value="RND_pump_MFP"/>
</dbReference>
<organism evidence="3">
    <name type="scientific">Leptotrichia rugosa</name>
    <dbReference type="NCBI Taxonomy" id="3239302"/>
    <lineage>
        <taxon>Bacteria</taxon>
        <taxon>Fusobacteriati</taxon>
        <taxon>Fusobacteriota</taxon>
        <taxon>Fusobacteriia</taxon>
        <taxon>Fusobacteriales</taxon>
        <taxon>Leptotrichiaceae</taxon>
        <taxon>Leptotrichia</taxon>
    </lineage>
</organism>
<protein>
    <submittedName>
        <fullName evidence="3">Efflux RND transporter periplasmic adaptor subunit</fullName>
    </submittedName>
</protein>
<gene>
    <name evidence="3" type="ORF">AB8B22_09090</name>
</gene>
<comment type="similarity">
    <text evidence="1">Belongs to the membrane fusion protein (MFP) (TC 8.A.1) family.</text>
</comment>
<dbReference type="EMBL" id="CP165644">
    <property type="protein sequence ID" value="XDU66550.1"/>
    <property type="molecule type" value="Genomic_DNA"/>
</dbReference>
<dbReference type="Gene3D" id="2.40.30.170">
    <property type="match status" value="1"/>
</dbReference>
<reference evidence="3" key="1">
    <citation type="submission" date="2024-07" db="EMBL/GenBank/DDBJ databases">
        <authorList>
            <person name="Li X.-J."/>
            <person name="Wang X."/>
        </authorList>
    </citation>
    <scope>NUCLEOTIDE SEQUENCE</scope>
    <source>
        <strain evidence="3">HSP-334</strain>
    </source>
</reference>
<dbReference type="Pfam" id="PF25954">
    <property type="entry name" value="Beta-barrel_RND_2"/>
    <property type="match status" value="1"/>
</dbReference>
<dbReference type="InterPro" id="IPR058792">
    <property type="entry name" value="Beta-barrel_RND_2"/>
</dbReference>
<feature type="domain" description="CusB-like beta-barrel" evidence="2">
    <location>
        <begin position="251"/>
        <end position="322"/>
    </location>
</feature>
<evidence type="ECO:0000313" key="3">
    <source>
        <dbReference type="EMBL" id="XDU66550.1"/>
    </source>
</evidence>